<evidence type="ECO:0000313" key="1">
    <source>
        <dbReference type="EMBL" id="GAB93993.1"/>
    </source>
</evidence>
<reference evidence="1 2" key="1">
    <citation type="submission" date="2012-08" db="EMBL/GenBank/DDBJ databases">
        <title>Whole genome shotgun sequence of Gordonia rhizosphera NBRC 16068.</title>
        <authorList>
            <person name="Takarada H."/>
            <person name="Isaki S."/>
            <person name="Hosoyama A."/>
            <person name="Tsuchikane K."/>
            <person name="Katsumata H."/>
            <person name="Baba S."/>
            <person name="Ohji S."/>
            <person name="Yamazaki S."/>
            <person name="Fujita N."/>
        </authorList>
    </citation>
    <scope>NUCLEOTIDE SEQUENCE [LARGE SCALE GENOMIC DNA]</scope>
    <source>
        <strain evidence="1 2">NBRC 16068</strain>
    </source>
</reference>
<dbReference type="RefSeq" id="WP_006339696.1">
    <property type="nucleotide sequence ID" value="NZ_BAHC01000256.1"/>
</dbReference>
<dbReference type="STRING" id="1108045.GORHZ_256_00010"/>
<sequence length="188" mass="20806">MGGLVIRSACHLATADDANWPTLVRHTVCLGTPHLGAPLARGVHPATAALRLWSTTRPFGALLGRRSAGVRDLFHGAVAEEYWRDTDPEAFWQPAVDYPPLMEGARHLYVTATITRRPDHPFGRIVGDGLVLTNNGRGRDRKRHIGFESDNGLHIGGAHHFTMLNDDTVYEWMLPLLRPRRTLPPGTV</sequence>
<dbReference type="Gene3D" id="3.40.50.1820">
    <property type="entry name" value="alpha/beta hydrolase"/>
    <property type="match status" value="1"/>
</dbReference>
<evidence type="ECO:0000313" key="2">
    <source>
        <dbReference type="Proteomes" id="UP000008363"/>
    </source>
</evidence>
<evidence type="ECO:0008006" key="3">
    <source>
        <dbReference type="Google" id="ProtNLM"/>
    </source>
</evidence>
<dbReference type="SUPFAM" id="SSF53474">
    <property type="entry name" value="alpha/beta-Hydrolases"/>
    <property type="match status" value="1"/>
</dbReference>
<dbReference type="AlphaFoldDB" id="K6VCP7"/>
<protein>
    <recommendedName>
        <fullName evidence="3">DUF676 domain-containing protein</fullName>
    </recommendedName>
</protein>
<dbReference type="eggNOG" id="COG1075">
    <property type="taxonomic scope" value="Bacteria"/>
</dbReference>
<organism evidence="1 2">
    <name type="scientific">Gordonia rhizosphera NBRC 16068</name>
    <dbReference type="NCBI Taxonomy" id="1108045"/>
    <lineage>
        <taxon>Bacteria</taxon>
        <taxon>Bacillati</taxon>
        <taxon>Actinomycetota</taxon>
        <taxon>Actinomycetes</taxon>
        <taxon>Mycobacteriales</taxon>
        <taxon>Gordoniaceae</taxon>
        <taxon>Gordonia</taxon>
    </lineage>
</organism>
<dbReference type="InterPro" id="IPR029058">
    <property type="entry name" value="AB_hydrolase_fold"/>
</dbReference>
<gene>
    <name evidence="1" type="ORF">GORHZ_256_00010</name>
</gene>
<accession>K6VCP7</accession>
<keyword evidence="2" id="KW-1185">Reference proteome</keyword>
<proteinExistence type="predicted"/>
<comment type="caution">
    <text evidence="1">The sequence shown here is derived from an EMBL/GenBank/DDBJ whole genome shotgun (WGS) entry which is preliminary data.</text>
</comment>
<dbReference type="Proteomes" id="UP000008363">
    <property type="component" value="Unassembled WGS sequence"/>
</dbReference>
<dbReference type="EMBL" id="BAHC01000256">
    <property type="protein sequence ID" value="GAB93993.1"/>
    <property type="molecule type" value="Genomic_DNA"/>
</dbReference>
<name>K6VCP7_9ACTN</name>